<protein>
    <submittedName>
        <fullName evidence="2">Uncharacterized protein</fullName>
    </submittedName>
</protein>
<dbReference type="EMBL" id="JASPKY010000038">
    <property type="protein sequence ID" value="KAK9746627.1"/>
    <property type="molecule type" value="Genomic_DNA"/>
</dbReference>
<dbReference type="Proteomes" id="UP001458880">
    <property type="component" value="Unassembled WGS sequence"/>
</dbReference>
<comment type="caution">
    <text evidence="2">The sequence shown here is derived from an EMBL/GenBank/DDBJ whole genome shotgun (WGS) entry which is preliminary data.</text>
</comment>
<proteinExistence type="predicted"/>
<evidence type="ECO:0000313" key="2">
    <source>
        <dbReference type="EMBL" id="KAK9746627.1"/>
    </source>
</evidence>
<evidence type="ECO:0000313" key="3">
    <source>
        <dbReference type="Proteomes" id="UP001458880"/>
    </source>
</evidence>
<organism evidence="2 3">
    <name type="scientific">Popillia japonica</name>
    <name type="common">Japanese beetle</name>
    <dbReference type="NCBI Taxonomy" id="7064"/>
    <lineage>
        <taxon>Eukaryota</taxon>
        <taxon>Metazoa</taxon>
        <taxon>Ecdysozoa</taxon>
        <taxon>Arthropoda</taxon>
        <taxon>Hexapoda</taxon>
        <taxon>Insecta</taxon>
        <taxon>Pterygota</taxon>
        <taxon>Neoptera</taxon>
        <taxon>Endopterygota</taxon>
        <taxon>Coleoptera</taxon>
        <taxon>Polyphaga</taxon>
        <taxon>Scarabaeiformia</taxon>
        <taxon>Scarabaeidae</taxon>
        <taxon>Rutelinae</taxon>
        <taxon>Popillia</taxon>
    </lineage>
</organism>
<name>A0AAW1MMQ5_POPJA</name>
<evidence type="ECO:0000256" key="1">
    <source>
        <dbReference type="SAM" id="MobiDB-lite"/>
    </source>
</evidence>
<feature type="compositionally biased region" description="Basic and acidic residues" evidence="1">
    <location>
        <begin position="1"/>
        <end position="12"/>
    </location>
</feature>
<reference evidence="2 3" key="1">
    <citation type="journal article" date="2024" name="BMC Genomics">
        <title>De novo assembly and annotation of Popillia japonica's genome with initial clues to its potential as an invasive pest.</title>
        <authorList>
            <person name="Cucini C."/>
            <person name="Boschi S."/>
            <person name="Funari R."/>
            <person name="Cardaioli E."/>
            <person name="Iannotti N."/>
            <person name="Marturano G."/>
            <person name="Paoli F."/>
            <person name="Bruttini M."/>
            <person name="Carapelli A."/>
            <person name="Frati F."/>
            <person name="Nardi F."/>
        </authorList>
    </citation>
    <scope>NUCLEOTIDE SEQUENCE [LARGE SCALE GENOMIC DNA]</scope>
    <source>
        <strain evidence="2">DMR45628</strain>
    </source>
</reference>
<feature type="region of interest" description="Disordered" evidence="1">
    <location>
        <begin position="1"/>
        <end position="59"/>
    </location>
</feature>
<dbReference type="AlphaFoldDB" id="A0AAW1MMQ5"/>
<keyword evidence="3" id="KW-1185">Reference proteome</keyword>
<gene>
    <name evidence="2" type="ORF">QE152_g5992</name>
</gene>
<accession>A0AAW1MMQ5</accession>
<sequence length="104" mass="11040">MGESQLHPDKETAYTFKRNKEAPNGGGFPPRETGTGTAREGGLGIEENPGTNESGRTRAARCEGGCGGVGEGDETKDVRARFRLADVNKVSGERKCIGVGIRFK</sequence>